<organism evidence="2 3">
    <name type="scientific">Photorhabdus aegyptia</name>
    <dbReference type="NCBI Taxonomy" id="2805098"/>
    <lineage>
        <taxon>Bacteria</taxon>
        <taxon>Pseudomonadati</taxon>
        <taxon>Pseudomonadota</taxon>
        <taxon>Gammaproteobacteria</taxon>
        <taxon>Enterobacterales</taxon>
        <taxon>Morganellaceae</taxon>
        <taxon>Photorhabdus</taxon>
    </lineage>
</organism>
<reference evidence="2 3" key="1">
    <citation type="submission" date="2014-03" db="EMBL/GenBank/DDBJ databases">
        <title>Draft Genome of Photorhabdus luminescens BA1, an Egyptian Isolate.</title>
        <authorList>
            <person name="Ghazal S."/>
            <person name="Hurst S.G.IV."/>
            <person name="Morris K."/>
            <person name="Thomas K."/>
            <person name="Tisa L.S."/>
        </authorList>
    </citation>
    <scope>NUCLEOTIDE SEQUENCE [LARGE SCALE GENOMIC DNA]</scope>
    <source>
        <strain evidence="2 3">BA1</strain>
    </source>
</reference>
<evidence type="ECO:0000256" key="1">
    <source>
        <dbReference type="SAM" id="MobiDB-lite"/>
    </source>
</evidence>
<protein>
    <submittedName>
        <fullName evidence="2">Uncharacterized protein</fullName>
    </submittedName>
</protein>
<keyword evidence="3" id="KW-1185">Reference proteome</keyword>
<evidence type="ECO:0000313" key="3">
    <source>
        <dbReference type="Proteomes" id="UP000023464"/>
    </source>
</evidence>
<sequence>MAVKFGNKSIENASDVDLKEDVLPLKKSTDNTDLPDLKQGLMIAEKVTSKGSAYPFHFGAAIAVVYGKDKKVAASILTDLSEPEREEGAHLQSTKTVAAMFLRNVSKFRGEIGDEGRYGENEYSIGLVTAKRRQPVKRANTEEAPSSSRNKKLRTH</sequence>
<feature type="region of interest" description="Disordered" evidence="1">
    <location>
        <begin position="129"/>
        <end position="156"/>
    </location>
</feature>
<dbReference type="PATRIC" id="fig|1393736.3.peg.2489"/>
<proteinExistence type="predicted"/>
<comment type="caution">
    <text evidence="2">The sequence shown here is derived from an EMBL/GenBank/DDBJ whole genome shotgun (WGS) entry which is preliminary data.</text>
</comment>
<dbReference type="RefSeq" id="WP_036779282.1">
    <property type="nucleotide sequence ID" value="NZ_CAWLTM010000081.1"/>
</dbReference>
<dbReference type="EMBL" id="JFGV01000034">
    <property type="protein sequence ID" value="EYU14971.1"/>
    <property type="molecule type" value="Genomic_DNA"/>
</dbReference>
<dbReference type="AlphaFoldDB" id="A0A022PH41"/>
<evidence type="ECO:0000313" key="2">
    <source>
        <dbReference type="EMBL" id="EYU14971.1"/>
    </source>
</evidence>
<gene>
    <name evidence="2" type="ORF">BA1DRAFT_02439</name>
</gene>
<accession>A0A022PH41</accession>
<name>A0A022PH41_9GAMM</name>
<dbReference type="Proteomes" id="UP000023464">
    <property type="component" value="Unassembled WGS sequence"/>
</dbReference>